<keyword evidence="4" id="KW-0547">Nucleotide-binding</keyword>
<evidence type="ECO:0000259" key="10">
    <source>
        <dbReference type="PROSITE" id="PS50109"/>
    </source>
</evidence>
<reference evidence="12 13" key="1">
    <citation type="submission" date="2018-12" db="EMBL/GenBank/DDBJ databases">
        <title>Bacillus ochoae sp. nov., Paenibacillus whitsoniae sp. nov., Paenibacillus spiritus sp. nov. Isolated from the Mars Exploration Rover during spacecraft assembly.</title>
        <authorList>
            <person name="Seuylemezian A."/>
            <person name="Vaishampayan P."/>
        </authorList>
    </citation>
    <scope>NUCLEOTIDE SEQUENCE [LARGE SCALE GENOMIC DNA]</scope>
    <source>
        <strain evidence="12 13">MER 54</strain>
    </source>
</reference>
<dbReference type="InterPro" id="IPR001789">
    <property type="entry name" value="Sig_transdc_resp-reg_receiver"/>
</dbReference>
<dbReference type="EC" id="2.7.13.3" evidence="2"/>
<dbReference type="Pfam" id="PF00512">
    <property type="entry name" value="HisKA"/>
    <property type="match status" value="1"/>
</dbReference>
<evidence type="ECO:0000256" key="6">
    <source>
        <dbReference type="ARBA" id="ARBA00022840"/>
    </source>
</evidence>
<feature type="transmembrane region" description="Helical" evidence="9">
    <location>
        <begin position="338"/>
        <end position="360"/>
    </location>
</feature>
<keyword evidence="5" id="KW-0418">Kinase</keyword>
<dbReference type="SMART" id="SM00388">
    <property type="entry name" value="HisKA"/>
    <property type="match status" value="1"/>
</dbReference>
<dbReference type="InterPro" id="IPR003661">
    <property type="entry name" value="HisK_dim/P_dom"/>
</dbReference>
<dbReference type="PANTHER" id="PTHR34220:SF7">
    <property type="entry name" value="SENSOR HISTIDINE KINASE YPDA"/>
    <property type="match status" value="1"/>
</dbReference>
<keyword evidence="9" id="KW-1133">Transmembrane helix</keyword>
<dbReference type="InterPro" id="IPR003594">
    <property type="entry name" value="HATPase_dom"/>
</dbReference>
<dbReference type="EMBL" id="RXHU01000166">
    <property type="protein sequence ID" value="RTD99932.1"/>
    <property type="molecule type" value="Genomic_DNA"/>
</dbReference>
<gene>
    <name evidence="12" type="ORF">EJQ19_31570</name>
</gene>
<feature type="domain" description="Histidine kinase" evidence="10">
    <location>
        <begin position="864"/>
        <end position="1024"/>
    </location>
</feature>
<dbReference type="Pfam" id="PF06580">
    <property type="entry name" value="His_kinase"/>
    <property type="match status" value="1"/>
</dbReference>
<dbReference type="InterPro" id="IPR011006">
    <property type="entry name" value="CheY-like_superfamily"/>
</dbReference>
<evidence type="ECO:0000256" key="3">
    <source>
        <dbReference type="ARBA" id="ARBA00022679"/>
    </source>
</evidence>
<keyword evidence="9" id="KW-0472">Membrane</keyword>
<dbReference type="CDD" id="cd00082">
    <property type="entry name" value="HisKA"/>
    <property type="match status" value="1"/>
</dbReference>
<dbReference type="GO" id="GO:0005524">
    <property type="term" value="F:ATP binding"/>
    <property type="evidence" value="ECO:0007669"/>
    <property type="project" value="UniProtKB-KW"/>
</dbReference>
<accession>A0A430J3R9</accession>
<dbReference type="SUPFAM" id="SSF47384">
    <property type="entry name" value="Homodimeric domain of signal transducing histidine kinase"/>
    <property type="match status" value="1"/>
</dbReference>
<dbReference type="Gene3D" id="3.40.50.2300">
    <property type="match status" value="1"/>
</dbReference>
<feature type="transmembrane region" description="Helical" evidence="9">
    <location>
        <begin position="367"/>
        <end position="385"/>
    </location>
</feature>
<evidence type="ECO:0000256" key="2">
    <source>
        <dbReference type="ARBA" id="ARBA00012438"/>
    </source>
</evidence>
<keyword evidence="9" id="KW-0812">Transmembrane</keyword>
<dbReference type="InterPro" id="IPR005467">
    <property type="entry name" value="His_kinase_dom"/>
</dbReference>
<keyword evidence="3" id="KW-0808">Transferase</keyword>
<dbReference type="Gene3D" id="3.30.565.10">
    <property type="entry name" value="Histidine kinase-like ATPase, C-terminal domain"/>
    <property type="match status" value="2"/>
</dbReference>
<dbReference type="SMART" id="SM00387">
    <property type="entry name" value="HATPase_c"/>
    <property type="match status" value="2"/>
</dbReference>
<dbReference type="PROSITE" id="PS50110">
    <property type="entry name" value="RESPONSE_REGULATORY"/>
    <property type="match status" value="1"/>
</dbReference>
<evidence type="ECO:0000256" key="4">
    <source>
        <dbReference type="ARBA" id="ARBA00022741"/>
    </source>
</evidence>
<feature type="transmembrane region" description="Helical" evidence="9">
    <location>
        <begin position="280"/>
        <end position="301"/>
    </location>
</feature>
<dbReference type="InterPro" id="IPR050640">
    <property type="entry name" value="Bact_2-comp_sensor_kinase"/>
</dbReference>
<dbReference type="SMART" id="SM00448">
    <property type="entry name" value="REC"/>
    <property type="match status" value="1"/>
</dbReference>
<keyword evidence="8" id="KW-0597">Phosphoprotein</keyword>
<dbReference type="SUPFAM" id="SSF55874">
    <property type="entry name" value="ATPase domain of HSP90 chaperone/DNA topoisomerase II/histidine kinase"/>
    <property type="match status" value="2"/>
</dbReference>
<keyword evidence="7" id="KW-0902">Two-component regulatory system</keyword>
<feature type="modified residue" description="4-aspartylphosphate" evidence="8">
    <location>
        <position position="752"/>
    </location>
</feature>
<dbReference type="Gene3D" id="1.10.287.130">
    <property type="match status" value="1"/>
</dbReference>
<evidence type="ECO:0000256" key="7">
    <source>
        <dbReference type="ARBA" id="ARBA00023012"/>
    </source>
</evidence>
<dbReference type="GO" id="GO:0016020">
    <property type="term" value="C:membrane"/>
    <property type="evidence" value="ECO:0007669"/>
    <property type="project" value="InterPro"/>
</dbReference>
<dbReference type="Pfam" id="PF02518">
    <property type="entry name" value="HATPase_c"/>
    <property type="match status" value="2"/>
</dbReference>
<dbReference type="SUPFAM" id="SSF52172">
    <property type="entry name" value="CheY-like"/>
    <property type="match status" value="1"/>
</dbReference>
<dbReference type="GO" id="GO:0000155">
    <property type="term" value="F:phosphorelay sensor kinase activity"/>
    <property type="evidence" value="ECO:0007669"/>
    <property type="project" value="InterPro"/>
</dbReference>
<evidence type="ECO:0000256" key="5">
    <source>
        <dbReference type="ARBA" id="ARBA00022777"/>
    </source>
</evidence>
<feature type="domain" description="Histidine kinase" evidence="10">
    <location>
        <begin position="443"/>
        <end position="654"/>
    </location>
</feature>
<feature type="domain" description="Response regulatory" evidence="11">
    <location>
        <begin position="702"/>
        <end position="819"/>
    </location>
</feature>
<evidence type="ECO:0000313" key="13">
    <source>
        <dbReference type="Proteomes" id="UP000276128"/>
    </source>
</evidence>
<keyword evidence="13" id="KW-1185">Reference proteome</keyword>
<dbReference type="InterPro" id="IPR010559">
    <property type="entry name" value="Sig_transdc_His_kin_internal"/>
</dbReference>
<dbReference type="Gene3D" id="2.60.120.260">
    <property type="entry name" value="Galactose-binding domain-like"/>
    <property type="match status" value="1"/>
</dbReference>
<dbReference type="InterPro" id="IPR036890">
    <property type="entry name" value="HATPase_C_sf"/>
</dbReference>
<dbReference type="InterPro" id="IPR036097">
    <property type="entry name" value="HisK_dim/P_sf"/>
</dbReference>
<evidence type="ECO:0000256" key="1">
    <source>
        <dbReference type="ARBA" id="ARBA00000085"/>
    </source>
</evidence>
<comment type="catalytic activity">
    <reaction evidence="1">
        <text>ATP + protein L-histidine = ADP + protein N-phospho-L-histidine.</text>
        <dbReference type="EC" id="2.7.13.3"/>
    </reaction>
</comment>
<evidence type="ECO:0000256" key="9">
    <source>
        <dbReference type="SAM" id="Phobius"/>
    </source>
</evidence>
<dbReference type="InterPro" id="IPR008979">
    <property type="entry name" value="Galactose-bd-like_sf"/>
</dbReference>
<organism evidence="12 13">
    <name type="scientific">Paenibacillus whitsoniae</name>
    <dbReference type="NCBI Taxonomy" id="2496558"/>
    <lineage>
        <taxon>Bacteria</taxon>
        <taxon>Bacillati</taxon>
        <taxon>Bacillota</taxon>
        <taxon>Bacilli</taxon>
        <taxon>Bacillales</taxon>
        <taxon>Paenibacillaceae</taxon>
        <taxon>Paenibacillus</taxon>
    </lineage>
</organism>
<feature type="transmembrane region" description="Helical" evidence="9">
    <location>
        <begin position="249"/>
        <end position="274"/>
    </location>
</feature>
<dbReference type="Proteomes" id="UP000276128">
    <property type="component" value="Unassembled WGS sequence"/>
</dbReference>
<name>A0A430J3R9_9BACL</name>
<dbReference type="AlphaFoldDB" id="A0A430J3R9"/>
<evidence type="ECO:0000259" key="11">
    <source>
        <dbReference type="PROSITE" id="PS50110"/>
    </source>
</evidence>
<dbReference type="OrthoDB" id="9809348at2"/>
<feature type="transmembrane region" description="Helical" evidence="9">
    <location>
        <begin position="12"/>
        <end position="34"/>
    </location>
</feature>
<comment type="caution">
    <text evidence="12">The sequence shown here is derived from an EMBL/GenBank/DDBJ whole genome shotgun (WGS) entry which is preliminary data.</text>
</comment>
<dbReference type="CDD" id="cd00156">
    <property type="entry name" value="REC"/>
    <property type="match status" value="1"/>
</dbReference>
<keyword evidence="6" id="KW-0067">ATP-binding</keyword>
<sequence length="1031" mass="114831">MLGREEPHAMNNYWLKLCVSFIFIILLPACWIASELHGVLTEQKPLASGGVMDLRQEKTLSEGEIRLNGEWLLYEGQLLTSDREASSQPPPPTLTVPGVWNGTMGLQGGLGTATYRLRVLLPEGTEGIYGIHTTNIRTANTIYVNGKEVGGSGRPGFQRADTLSGNMPYVSYFQLEGDEVEIYVQVANYSYATGGIISPIWFGTQEAIARSREINLFEYWMTAGGFLIPAVFLLLFFRLRRREAPLPQLGGFCVSCLIFVLTHGEKAALALLSLHYEEVLRIQLISSAFVYYFLARYVVLLYPRFGIRLLNRLVLLVTMALTLAGIGLPTSLFSQWEALLLVCSFLSIAYVIYVLVRAILTQGAHTLALAVSIQSVMVMLAVYLLSGFGQLENQTFLPYAILVFSASQAYLIVERFAELFRHAERMSERLLRLDEQKDEFMLNTSYEIREPLHGIVNLAQVPDRREGSRSETEDRLDLIQGIARRLSYLVDDLIDFNLLNSGEAKYEARIVNVQSVVRTVLDIYPSEGNSRWVMEKLPENTLLLFADERRLGQIVHNLIAYAMSHARDRVVRLALQEEAGQVTFFVRAPGIGKALDIEREESEFYATDETAAESAERVRLSVTKRLIELGGGTWQTVESDDGDETLCISWPAASEAEARIAGQATSGWMPADEAGGEVRAYAAPSVQSADVEDETERGAQGSILIVDDDRLGAMAMGQLLSDARISCRIVESGAEALALLTDVGRFDLVIVDLVMPDISGMELVRRIREHAMLSELPVLLLSEGRRQEESLVGFRAGANDILVKPYEVAELKARVGTLLQLRSSVKNLVRTETAFLQAQIKPHFLFNAINTIMTVCRLEPPRAEELLLQLSRYLRGSFDFGNLAQSVPLRSELELVRSYLAIESARFEDRLQVEYDIESKEWIGVPPLSIQPLVENAVRHGIMRKPQGGTIRVRVMDGEGVWQVAVEDDGVGIPPDRLAEISATGGVGLANISRRLRLMYGEQLQIESWPGEGTRVSFIIPKGVEYESDFD</sequence>
<feature type="transmembrane region" description="Helical" evidence="9">
    <location>
        <begin position="313"/>
        <end position="332"/>
    </location>
</feature>
<dbReference type="PANTHER" id="PTHR34220">
    <property type="entry name" value="SENSOR HISTIDINE KINASE YPDA"/>
    <property type="match status" value="1"/>
</dbReference>
<proteinExistence type="predicted"/>
<dbReference type="SUPFAM" id="SSF49785">
    <property type="entry name" value="Galactose-binding domain-like"/>
    <property type="match status" value="1"/>
</dbReference>
<protein>
    <recommendedName>
        <fullName evidence="2">histidine kinase</fullName>
        <ecNumber evidence="2">2.7.13.3</ecNumber>
    </recommendedName>
</protein>
<feature type="transmembrane region" description="Helical" evidence="9">
    <location>
        <begin position="219"/>
        <end position="237"/>
    </location>
</feature>
<evidence type="ECO:0000313" key="12">
    <source>
        <dbReference type="EMBL" id="RTD99932.1"/>
    </source>
</evidence>
<dbReference type="PROSITE" id="PS50109">
    <property type="entry name" value="HIS_KIN"/>
    <property type="match status" value="2"/>
</dbReference>
<dbReference type="Pfam" id="PF00072">
    <property type="entry name" value="Response_reg"/>
    <property type="match status" value="1"/>
</dbReference>
<evidence type="ECO:0000256" key="8">
    <source>
        <dbReference type="PROSITE-ProRule" id="PRU00169"/>
    </source>
</evidence>